<evidence type="ECO:0000313" key="3">
    <source>
        <dbReference type="Proteomes" id="UP000192411"/>
    </source>
</evidence>
<keyword evidence="1" id="KW-1133">Transmembrane helix</keyword>
<reference evidence="2 3" key="1">
    <citation type="submission" date="2017-02" db="EMBL/GenBank/DDBJ databases">
        <title>The new phylogeny of genus Mycobacterium.</title>
        <authorList>
            <person name="Tortoli E."/>
            <person name="Trovato A."/>
            <person name="Cirillo D.M."/>
        </authorList>
    </citation>
    <scope>NUCLEOTIDE SEQUENCE [LARGE SCALE GENOMIC DNA]</scope>
    <source>
        <strain evidence="2 3">DSM 44338</strain>
    </source>
</reference>
<sequence length="85" mass="8822">MSVDQTGSIPTPVVSESSTALVTTATSTPALRTGFAVLGLVSLLDLPRADRGDRVVALSAAAAAGWFLVRGSMSPARRLRGRRRA</sequence>
<dbReference type="Proteomes" id="UP000192411">
    <property type="component" value="Unassembled WGS sequence"/>
</dbReference>
<gene>
    <name evidence="2" type="ORF">BST47_17285</name>
</gene>
<dbReference type="EMBL" id="MVIM01000008">
    <property type="protein sequence ID" value="ORB64327.1"/>
    <property type="molecule type" value="Genomic_DNA"/>
</dbReference>
<evidence type="ECO:0000313" key="2">
    <source>
        <dbReference type="EMBL" id="ORB64327.1"/>
    </source>
</evidence>
<comment type="caution">
    <text evidence="2">The sequence shown here is derived from an EMBL/GenBank/DDBJ whole genome shotgun (WGS) entry which is preliminary data.</text>
</comment>
<dbReference type="RefSeq" id="WP_083126750.1">
    <property type="nucleotide sequence ID" value="NZ_MVIM01000008.1"/>
</dbReference>
<feature type="transmembrane region" description="Helical" evidence="1">
    <location>
        <begin position="55"/>
        <end position="73"/>
    </location>
</feature>
<organism evidence="2 3">
    <name type="scientific">Mycolicibacterium tusciae</name>
    <dbReference type="NCBI Taxonomy" id="75922"/>
    <lineage>
        <taxon>Bacteria</taxon>
        <taxon>Bacillati</taxon>
        <taxon>Actinomycetota</taxon>
        <taxon>Actinomycetes</taxon>
        <taxon>Mycobacteriales</taxon>
        <taxon>Mycobacteriaceae</taxon>
        <taxon>Mycolicibacterium</taxon>
    </lineage>
</organism>
<dbReference type="AlphaFoldDB" id="A0A1X0JQ47"/>
<accession>A0A1X0JQ47</accession>
<keyword evidence="3" id="KW-1185">Reference proteome</keyword>
<name>A0A1X0JQ47_9MYCO</name>
<protein>
    <submittedName>
        <fullName evidence="2">Uncharacterized protein</fullName>
    </submittedName>
</protein>
<keyword evidence="1" id="KW-0812">Transmembrane</keyword>
<keyword evidence="1" id="KW-0472">Membrane</keyword>
<proteinExistence type="predicted"/>
<evidence type="ECO:0000256" key="1">
    <source>
        <dbReference type="SAM" id="Phobius"/>
    </source>
</evidence>